<keyword evidence="1" id="KW-1133">Transmembrane helix</keyword>
<dbReference type="STRING" id="1805376.AUK05_00740"/>
<gene>
    <name evidence="2" type="ORF">AUK05_00740</name>
</gene>
<evidence type="ECO:0000256" key="1">
    <source>
        <dbReference type="SAM" id="Phobius"/>
    </source>
</evidence>
<organism evidence="2 3">
    <name type="scientific">Candidatus Shapirobacteria bacterium CG2_30_35_20</name>
    <dbReference type="NCBI Taxonomy" id="1805376"/>
    <lineage>
        <taxon>Bacteria</taxon>
        <taxon>Candidatus Shapironibacteriota</taxon>
    </lineage>
</organism>
<dbReference type="Proteomes" id="UP000182344">
    <property type="component" value="Unassembled WGS sequence"/>
</dbReference>
<sequence length="135" mass="14843">MKGQGIVEAVYSVGVLGLMLTGVVILILMTVASKKSDFDRKKATELGTLVMEEQVDNSKNNINSFWELINISGKTKVEFTGFSYSIGFTNVTGNANYPNCGVGVTNCTEVSVKVDWLGKNPQSMYFNRFFSKYGN</sequence>
<evidence type="ECO:0000313" key="3">
    <source>
        <dbReference type="Proteomes" id="UP000182344"/>
    </source>
</evidence>
<protein>
    <submittedName>
        <fullName evidence="2">Uncharacterized protein</fullName>
    </submittedName>
</protein>
<name>A0A1J5HS97_9BACT</name>
<proteinExistence type="predicted"/>
<keyword evidence="1" id="KW-0472">Membrane</keyword>
<dbReference type="AlphaFoldDB" id="A0A1J5HS97"/>
<feature type="transmembrane region" description="Helical" evidence="1">
    <location>
        <begin position="12"/>
        <end position="32"/>
    </location>
</feature>
<reference evidence="2 3" key="1">
    <citation type="journal article" date="2016" name="Environ. Microbiol.">
        <title>Genomic resolution of a cold subsurface aquifer community provides metabolic insights for novel microbes adapted to high CO concentrations.</title>
        <authorList>
            <person name="Probst A.J."/>
            <person name="Castelle C.J."/>
            <person name="Singh A."/>
            <person name="Brown C.T."/>
            <person name="Anantharaman K."/>
            <person name="Sharon I."/>
            <person name="Hug L.A."/>
            <person name="Burstein D."/>
            <person name="Emerson J.B."/>
            <person name="Thomas B.C."/>
            <person name="Banfield J.F."/>
        </authorList>
    </citation>
    <scope>NUCLEOTIDE SEQUENCE [LARGE SCALE GENOMIC DNA]</scope>
    <source>
        <strain evidence="2">CG2_30_35_20</strain>
    </source>
</reference>
<evidence type="ECO:0000313" key="2">
    <source>
        <dbReference type="EMBL" id="OIP87668.1"/>
    </source>
</evidence>
<dbReference type="EMBL" id="MNZO01000011">
    <property type="protein sequence ID" value="OIP87668.1"/>
    <property type="molecule type" value="Genomic_DNA"/>
</dbReference>
<comment type="caution">
    <text evidence="2">The sequence shown here is derived from an EMBL/GenBank/DDBJ whole genome shotgun (WGS) entry which is preliminary data.</text>
</comment>
<keyword evidence="1" id="KW-0812">Transmembrane</keyword>
<accession>A0A1J5HS97</accession>